<dbReference type="RefSeq" id="WP_181411106.1">
    <property type="nucleotide sequence ID" value="NZ_BAAAOR010000009.1"/>
</dbReference>
<evidence type="ECO:0000313" key="1">
    <source>
        <dbReference type="EMBL" id="GAA1509697.1"/>
    </source>
</evidence>
<dbReference type="Proteomes" id="UP001500842">
    <property type="component" value="Unassembled WGS sequence"/>
</dbReference>
<reference evidence="1 2" key="1">
    <citation type="journal article" date="2019" name="Int. J. Syst. Evol. Microbiol.">
        <title>The Global Catalogue of Microorganisms (GCM) 10K type strain sequencing project: providing services to taxonomists for standard genome sequencing and annotation.</title>
        <authorList>
            <consortium name="The Broad Institute Genomics Platform"/>
            <consortium name="The Broad Institute Genome Sequencing Center for Infectious Disease"/>
            <person name="Wu L."/>
            <person name="Ma J."/>
        </authorList>
    </citation>
    <scope>NUCLEOTIDE SEQUENCE [LARGE SCALE GENOMIC DNA]</scope>
    <source>
        <strain evidence="1 2">JCM 14942</strain>
    </source>
</reference>
<organism evidence="1 2">
    <name type="scientific">Nocardioides humi</name>
    <dbReference type="NCBI Taxonomy" id="449461"/>
    <lineage>
        <taxon>Bacteria</taxon>
        <taxon>Bacillati</taxon>
        <taxon>Actinomycetota</taxon>
        <taxon>Actinomycetes</taxon>
        <taxon>Propionibacteriales</taxon>
        <taxon>Nocardioidaceae</taxon>
        <taxon>Nocardioides</taxon>
    </lineage>
</organism>
<name>A0ABN2A370_9ACTN</name>
<proteinExistence type="predicted"/>
<keyword evidence="2" id="KW-1185">Reference proteome</keyword>
<comment type="caution">
    <text evidence="1">The sequence shown here is derived from an EMBL/GenBank/DDBJ whole genome shotgun (WGS) entry which is preliminary data.</text>
</comment>
<sequence>MADDENERKEWRTRPPTGQHRAYEVDTVVVPDHGQWAVEVIVVFEDEVVRRRIDTYRTERLARISADLIKRTASRELPGGPPRGMS</sequence>
<accession>A0ABN2A370</accession>
<gene>
    <name evidence="1" type="ORF">GCM10009788_12550</name>
</gene>
<evidence type="ECO:0000313" key="2">
    <source>
        <dbReference type="Proteomes" id="UP001500842"/>
    </source>
</evidence>
<dbReference type="EMBL" id="BAAAOR010000009">
    <property type="protein sequence ID" value="GAA1509697.1"/>
    <property type="molecule type" value="Genomic_DNA"/>
</dbReference>
<protein>
    <submittedName>
        <fullName evidence="1">Uncharacterized protein</fullName>
    </submittedName>
</protein>